<evidence type="ECO:0000313" key="2">
    <source>
        <dbReference type="Proteomes" id="UP000019184"/>
    </source>
</evidence>
<dbReference type="RefSeq" id="WP_034435584.1">
    <property type="nucleotide sequence ID" value="NZ_CBTK010000280.1"/>
</dbReference>
<dbReference type="Proteomes" id="UP000019184">
    <property type="component" value="Unassembled WGS sequence"/>
</dbReference>
<protein>
    <submittedName>
        <fullName evidence="1">Uncharacterized protein</fullName>
    </submittedName>
</protein>
<comment type="caution">
    <text evidence="1">The sequence shown here is derived from an EMBL/GenBank/DDBJ whole genome shotgun (WGS) entry which is preliminary data.</text>
</comment>
<name>A0A7U7GFC6_9GAMM</name>
<proteinExistence type="predicted"/>
<sequence>MPIHFMKNVACFKEVCTVEEAELLLQWLQDQPRGKVKLKECTHVHTAIVQVLLAARVMVTLPPADPDLARWLMPVLQSRS</sequence>
<dbReference type="OrthoDB" id="7585928at2"/>
<accession>A0A7U7GFC6</accession>
<gene>
    <name evidence="1" type="ORF">BN874_630022</name>
</gene>
<organism evidence="1 2">
    <name type="scientific">Candidatus Contendobacter odensis Run_B_J11</name>
    <dbReference type="NCBI Taxonomy" id="1400861"/>
    <lineage>
        <taxon>Bacteria</taxon>
        <taxon>Pseudomonadati</taxon>
        <taxon>Pseudomonadota</taxon>
        <taxon>Gammaproteobacteria</taxon>
        <taxon>Candidatus Competibacteraceae</taxon>
        <taxon>Candidatus Contendibacter</taxon>
    </lineage>
</organism>
<reference evidence="1 2" key="1">
    <citation type="journal article" date="2014" name="ISME J.">
        <title>Candidatus Competibacter-lineage genomes retrieved from metagenomes reveal functional metabolic diversity.</title>
        <authorList>
            <person name="McIlroy S.J."/>
            <person name="Albertsen M."/>
            <person name="Andresen E.K."/>
            <person name="Saunders A.M."/>
            <person name="Kristiansen R."/>
            <person name="Stokholm-Bjerregaard M."/>
            <person name="Nielsen K.L."/>
            <person name="Nielsen P.H."/>
        </authorList>
    </citation>
    <scope>NUCLEOTIDE SEQUENCE [LARGE SCALE GENOMIC DNA]</scope>
    <source>
        <strain evidence="1 2">Run_B_J11</strain>
    </source>
</reference>
<dbReference type="EMBL" id="CBTK010000280">
    <property type="protein sequence ID" value="CDH46876.1"/>
    <property type="molecule type" value="Genomic_DNA"/>
</dbReference>
<keyword evidence="2" id="KW-1185">Reference proteome</keyword>
<dbReference type="AlphaFoldDB" id="A0A7U7GFC6"/>
<evidence type="ECO:0000313" key="1">
    <source>
        <dbReference type="EMBL" id="CDH46876.1"/>
    </source>
</evidence>